<dbReference type="PROSITE" id="PS01091">
    <property type="entry name" value="TATD_3"/>
    <property type="match status" value="1"/>
</dbReference>
<gene>
    <name evidence="3" type="ORF">OIT44_05565</name>
</gene>
<dbReference type="InterPro" id="IPR032466">
    <property type="entry name" value="Metal_Hydrolase"/>
</dbReference>
<reference evidence="3 4" key="1">
    <citation type="submission" date="2022-10" db="EMBL/GenBank/DDBJ databases">
        <title>Weissella fermenti sp. nov., isolated from fermented cabbage.</title>
        <authorList>
            <person name="Lee J.K."/>
            <person name="Baek J.H."/>
            <person name="Choi D.G."/>
            <person name="Kim J.M."/>
            <person name="Jeon C.O."/>
        </authorList>
    </citation>
    <scope>NUCLEOTIDE SEQUENCE [LARGE SCALE GENOMIC DNA]</scope>
    <source>
        <strain evidence="3 4">KACC 18534</strain>
    </source>
</reference>
<dbReference type="PIRSF" id="PIRSF005902">
    <property type="entry name" value="DNase_TatD"/>
    <property type="match status" value="1"/>
</dbReference>
<sequence length="268" mass="30437">MAIYDPTKRPADGYDTHTHLNEDVFWHDVAAYWARAREFRIVEMNNVGFNREGNERAIELAHEFEGMHAIIGWQPEDVAAFTDEEFEILKVQAQDDAVVGLGEMGLDYYWDINPTPEVQKAAFSRQLKLAKELNLPVTIHSRDASDDVYELLKEHDVASFGGVMHSFSGDAEEVKRFVDLGMYISFSGMVTFKNAKDIKAALQVVPLDRLLVETDAPFLAPTPMRGKQNEPMLVRFTIESVAEQLGMTYNEVAELTKANAHRLWLDKK</sequence>
<evidence type="ECO:0000256" key="2">
    <source>
        <dbReference type="ARBA" id="ARBA00022801"/>
    </source>
</evidence>
<organism evidence="3 4">
    <name type="scientific">Weissella ceti</name>
    <dbReference type="NCBI Taxonomy" id="759620"/>
    <lineage>
        <taxon>Bacteria</taxon>
        <taxon>Bacillati</taxon>
        <taxon>Bacillota</taxon>
        <taxon>Bacilli</taxon>
        <taxon>Lactobacillales</taxon>
        <taxon>Lactobacillaceae</taxon>
        <taxon>Weissella</taxon>
    </lineage>
</organism>
<keyword evidence="1" id="KW-0479">Metal-binding</keyword>
<dbReference type="NCBIfam" id="TIGR00010">
    <property type="entry name" value="YchF/TatD family DNA exonuclease"/>
    <property type="match status" value="1"/>
</dbReference>
<accession>A0ABT3E6G8</accession>
<dbReference type="GO" id="GO:0016787">
    <property type="term" value="F:hydrolase activity"/>
    <property type="evidence" value="ECO:0007669"/>
    <property type="project" value="UniProtKB-KW"/>
</dbReference>
<dbReference type="EMBL" id="JAOZFE010000005">
    <property type="protein sequence ID" value="MCW0953533.1"/>
    <property type="molecule type" value="Genomic_DNA"/>
</dbReference>
<proteinExistence type="predicted"/>
<comment type="caution">
    <text evidence="3">The sequence shown here is derived from an EMBL/GenBank/DDBJ whole genome shotgun (WGS) entry which is preliminary data.</text>
</comment>
<keyword evidence="2 3" id="KW-0378">Hydrolase</keyword>
<evidence type="ECO:0000313" key="3">
    <source>
        <dbReference type="EMBL" id="MCW0953533.1"/>
    </source>
</evidence>
<keyword evidence="4" id="KW-1185">Reference proteome</keyword>
<dbReference type="PANTHER" id="PTHR46124:SF2">
    <property type="entry name" value="D-AMINOACYL-TRNA DEACYLASE"/>
    <property type="match status" value="1"/>
</dbReference>
<dbReference type="InterPro" id="IPR001130">
    <property type="entry name" value="TatD-like"/>
</dbReference>
<dbReference type="PROSITE" id="PS01090">
    <property type="entry name" value="TATD_2"/>
    <property type="match status" value="1"/>
</dbReference>
<dbReference type="InterPro" id="IPR018228">
    <property type="entry name" value="DNase_TatD-rel_CS"/>
</dbReference>
<dbReference type="CDD" id="cd01310">
    <property type="entry name" value="TatD_DNAse"/>
    <property type="match status" value="1"/>
</dbReference>
<dbReference type="SUPFAM" id="SSF51556">
    <property type="entry name" value="Metallo-dependent hydrolases"/>
    <property type="match status" value="1"/>
</dbReference>
<protein>
    <submittedName>
        <fullName evidence="3">TatD family hydrolase</fullName>
    </submittedName>
</protein>
<dbReference type="InterPro" id="IPR015991">
    <property type="entry name" value="TatD/YcfH-like"/>
</dbReference>
<dbReference type="Proteomes" id="UP001526225">
    <property type="component" value="Unassembled WGS sequence"/>
</dbReference>
<dbReference type="PANTHER" id="PTHR46124">
    <property type="entry name" value="D-AMINOACYL-TRNA DEACYLASE"/>
    <property type="match status" value="1"/>
</dbReference>
<dbReference type="Pfam" id="PF01026">
    <property type="entry name" value="TatD_DNase"/>
    <property type="match status" value="1"/>
</dbReference>
<dbReference type="Gene3D" id="3.20.20.140">
    <property type="entry name" value="Metal-dependent hydrolases"/>
    <property type="match status" value="1"/>
</dbReference>
<dbReference type="RefSeq" id="WP_213409202.1">
    <property type="nucleotide sequence ID" value="NZ_CP074441.1"/>
</dbReference>
<evidence type="ECO:0000256" key="1">
    <source>
        <dbReference type="ARBA" id="ARBA00022723"/>
    </source>
</evidence>
<evidence type="ECO:0000313" key="4">
    <source>
        <dbReference type="Proteomes" id="UP001526225"/>
    </source>
</evidence>
<name>A0ABT3E6G8_9LACO</name>